<evidence type="ECO:0000256" key="1">
    <source>
        <dbReference type="SAM" id="MobiDB-lite"/>
    </source>
</evidence>
<feature type="non-terminal residue" evidence="2">
    <location>
        <position position="161"/>
    </location>
</feature>
<comment type="caution">
    <text evidence="2">The sequence shown here is derived from an EMBL/GenBank/DDBJ whole genome shotgun (WGS) entry which is preliminary data.</text>
</comment>
<dbReference type="AlphaFoldDB" id="A0AAD7C4U4"/>
<evidence type="ECO:0000313" key="3">
    <source>
        <dbReference type="Proteomes" id="UP001221142"/>
    </source>
</evidence>
<dbReference type="EMBL" id="JARKIF010000005">
    <property type="protein sequence ID" value="KAJ7638899.1"/>
    <property type="molecule type" value="Genomic_DNA"/>
</dbReference>
<keyword evidence="3" id="KW-1185">Reference proteome</keyword>
<feature type="region of interest" description="Disordered" evidence="1">
    <location>
        <begin position="44"/>
        <end position="69"/>
    </location>
</feature>
<organism evidence="2 3">
    <name type="scientific">Roridomyces roridus</name>
    <dbReference type="NCBI Taxonomy" id="1738132"/>
    <lineage>
        <taxon>Eukaryota</taxon>
        <taxon>Fungi</taxon>
        <taxon>Dikarya</taxon>
        <taxon>Basidiomycota</taxon>
        <taxon>Agaricomycotina</taxon>
        <taxon>Agaricomycetes</taxon>
        <taxon>Agaricomycetidae</taxon>
        <taxon>Agaricales</taxon>
        <taxon>Marasmiineae</taxon>
        <taxon>Mycenaceae</taxon>
        <taxon>Roridomyces</taxon>
    </lineage>
</organism>
<evidence type="ECO:0000313" key="2">
    <source>
        <dbReference type="EMBL" id="KAJ7638899.1"/>
    </source>
</evidence>
<protein>
    <submittedName>
        <fullName evidence="2">Uncharacterized protein</fullName>
    </submittedName>
</protein>
<name>A0AAD7C4U4_9AGAR</name>
<reference evidence="2" key="1">
    <citation type="submission" date="2023-03" db="EMBL/GenBank/DDBJ databases">
        <title>Massive genome expansion in bonnet fungi (Mycena s.s.) driven by repeated elements and novel gene families across ecological guilds.</title>
        <authorList>
            <consortium name="Lawrence Berkeley National Laboratory"/>
            <person name="Harder C.B."/>
            <person name="Miyauchi S."/>
            <person name="Viragh M."/>
            <person name="Kuo A."/>
            <person name="Thoen E."/>
            <person name="Andreopoulos B."/>
            <person name="Lu D."/>
            <person name="Skrede I."/>
            <person name="Drula E."/>
            <person name="Henrissat B."/>
            <person name="Morin E."/>
            <person name="Kohler A."/>
            <person name="Barry K."/>
            <person name="LaButti K."/>
            <person name="Morin E."/>
            <person name="Salamov A."/>
            <person name="Lipzen A."/>
            <person name="Mereny Z."/>
            <person name="Hegedus B."/>
            <person name="Baldrian P."/>
            <person name="Stursova M."/>
            <person name="Weitz H."/>
            <person name="Taylor A."/>
            <person name="Grigoriev I.V."/>
            <person name="Nagy L.G."/>
            <person name="Martin F."/>
            <person name="Kauserud H."/>
        </authorList>
    </citation>
    <scope>NUCLEOTIDE SEQUENCE</scope>
    <source>
        <strain evidence="2">9284</strain>
    </source>
</reference>
<gene>
    <name evidence="2" type="ORF">FB45DRAFT_904206</name>
</gene>
<sequence>MSAPCLRGRCERAGRTAPPGHRAGRCRPNSECHRFDVGEKHIRESRRPESSLPCRVAHSRRPDKHGWKEEADTWREDGGWSASLRRDGMHWSTRDHVLAAAARACTICSFSGISCLLPIAGGHIGEPKARHGWRQRRRIVVDFMMSDLIGKKSNQYPLYTL</sequence>
<accession>A0AAD7C4U4</accession>
<proteinExistence type="predicted"/>
<dbReference type="Proteomes" id="UP001221142">
    <property type="component" value="Unassembled WGS sequence"/>
</dbReference>